<evidence type="ECO:0000313" key="10">
    <source>
        <dbReference type="Proteomes" id="UP000241405"/>
    </source>
</evidence>
<dbReference type="EMBL" id="PYMO01000006">
    <property type="protein sequence ID" value="PSU25664.1"/>
    <property type="molecule type" value="Genomic_DNA"/>
</dbReference>
<keyword evidence="10" id="KW-1185">Reference proteome</keyword>
<dbReference type="Proteomes" id="UP000241618">
    <property type="component" value="Unassembled WGS sequence"/>
</dbReference>
<evidence type="ECO:0000256" key="5">
    <source>
        <dbReference type="ARBA" id="ARBA00023125"/>
    </source>
</evidence>
<sequence>MTMISKVRILCPHCEELIEQEILVPDPNFMAEKMKDSAVEFDDEIQCEHCDNEINIWGSNSYYELYLASEDVSEKDFYYSQPEYDFGEYETDETIEESGIQGVLSERGIKSLYHFTKIENLEAISKQGIIPRAQLKEGDYEYTDINRSDGFLDANCISISFPQYRMFFIKRIKNPLQNWVVFEISPELLSACEAAFFERNAASRIVQSEVIENRKTATAFENMFSNIDNLPKREESKIPDCYPTDPQAEVLVFDKVDKSFIVAAHFPSEDVADHYAHSLNGIPAKVTPELFENRMDHDLL</sequence>
<evidence type="ECO:0000313" key="9">
    <source>
        <dbReference type="EMBL" id="PSU53787.1"/>
    </source>
</evidence>
<protein>
    <recommendedName>
        <fullName evidence="7">DarT domain-containing protein</fullName>
    </recommendedName>
</protein>
<evidence type="ECO:0000313" key="8">
    <source>
        <dbReference type="EMBL" id="PSU25664.1"/>
    </source>
</evidence>
<feature type="domain" description="DarT" evidence="7">
    <location>
        <begin position="110"/>
        <end position="298"/>
    </location>
</feature>
<evidence type="ECO:0000313" key="11">
    <source>
        <dbReference type="Proteomes" id="UP000241618"/>
    </source>
</evidence>
<accession>A0A2T3JWU4</accession>
<organism evidence="9 11">
    <name type="scientific">Photobacterium phosphoreum</name>
    <dbReference type="NCBI Taxonomy" id="659"/>
    <lineage>
        <taxon>Bacteria</taxon>
        <taxon>Pseudomonadati</taxon>
        <taxon>Pseudomonadota</taxon>
        <taxon>Gammaproteobacteria</taxon>
        <taxon>Vibrionales</taxon>
        <taxon>Vibrionaceae</taxon>
        <taxon>Photobacterium</taxon>
    </lineage>
</organism>
<dbReference type="EMBL" id="PYMP01000002">
    <property type="protein sequence ID" value="PSU53787.1"/>
    <property type="molecule type" value="Genomic_DNA"/>
</dbReference>
<dbReference type="GO" id="GO:0016757">
    <property type="term" value="F:glycosyltransferase activity"/>
    <property type="evidence" value="ECO:0007669"/>
    <property type="project" value="UniProtKB-KW"/>
</dbReference>
<proteinExistence type="inferred from homology"/>
<dbReference type="InterPro" id="IPR029494">
    <property type="entry name" value="DarT"/>
</dbReference>
<keyword evidence="5 6" id="KW-0238">DNA-binding</keyword>
<evidence type="ECO:0000256" key="3">
    <source>
        <dbReference type="ARBA" id="ARBA00022679"/>
    </source>
</evidence>
<comment type="caution">
    <text evidence="6">Lacks conserved residue(s) required for the propagation of feature annotation.</text>
</comment>
<evidence type="ECO:0000256" key="6">
    <source>
        <dbReference type="PROSITE-ProRule" id="PRU01362"/>
    </source>
</evidence>
<name>A0A2T3JWU4_PHOPO</name>
<evidence type="ECO:0000256" key="1">
    <source>
        <dbReference type="ARBA" id="ARBA00022649"/>
    </source>
</evidence>
<keyword evidence="3" id="KW-0808">Transferase</keyword>
<reference evidence="10 11" key="1">
    <citation type="submission" date="2018-03" db="EMBL/GenBank/DDBJ databases">
        <title>Whole genome sequencing of Histamine producing bacteria.</title>
        <authorList>
            <person name="Butler K."/>
        </authorList>
    </citation>
    <scope>NUCLEOTIDE SEQUENCE [LARGE SCALE GENOMIC DNA]</scope>
    <source>
        <strain evidence="9 11">FS-6.1</strain>
        <strain evidence="8 10">FS-6.2</strain>
    </source>
</reference>
<evidence type="ECO:0000256" key="4">
    <source>
        <dbReference type="ARBA" id="ARBA00022695"/>
    </source>
</evidence>
<dbReference type="GO" id="GO:0016779">
    <property type="term" value="F:nucleotidyltransferase activity"/>
    <property type="evidence" value="ECO:0007669"/>
    <property type="project" value="UniProtKB-KW"/>
</dbReference>
<comment type="similarity">
    <text evidence="6">Belongs to the DarT ADP-ribosyltransferase family.</text>
</comment>
<dbReference type="AlphaFoldDB" id="A0A2T3JWU4"/>
<gene>
    <name evidence="9" type="ORF">C9J18_05125</name>
    <name evidence="8" type="ORF">CTM96_08100</name>
</gene>
<dbReference type="Proteomes" id="UP000241405">
    <property type="component" value="Unassembled WGS sequence"/>
</dbReference>
<keyword evidence="2" id="KW-0328">Glycosyltransferase</keyword>
<keyword evidence="4" id="KW-0548">Nucleotidyltransferase</keyword>
<dbReference type="PROSITE" id="PS52018">
    <property type="entry name" value="DART"/>
    <property type="match status" value="1"/>
</dbReference>
<dbReference type="Pfam" id="PF14487">
    <property type="entry name" value="DarT"/>
    <property type="match status" value="1"/>
</dbReference>
<keyword evidence="1 6" id="KW-1277">Toxin-antitoxin system</keyword>
<evidence type="ECO:0000259" key="7">
    <source>
        <dbReference type="PROSITE" id="PS52018"/>
    </source>
</evidence>
<dbReference type="RefSeq" id="WP_107189409.1">
    <property type="nucleotide sequence ID" value="NZ_PYMN01000005.1"/>
</dbReference>
<dbReference type="GO" id="GO:0003677">
    <property type="term" value="F:DNA binding"/>
    <property type="evidence" value="ECO:0007669"/>
    <property type="project" value="UniProtKB-UniRule"/>
</dbReference>
<comment type="caution">
    <text evidence="9">The sequence shown here is derived from an EMBL/GenBank/DDBJ whole genome shotgun (WGS) entry which is preliminary data.</text>
</comment>
<evidence type="ECO:0000256" key="2">
    <source>
        <dbReference type="ARBA" id="ARBA00022676"/>
    </source>
</evidence>